<feature type="transmembrane region" description="Helical" evidence="6">
    <location>
        <begin position="302"/>
        <end position="326"/>
    </location>
</feature>
<dbReference type="OrthoDB" id="6770063at2759"/>
<evidence type="ECO:0000256" key="6">
    <source>
        <dbReference type="SAM" id="Phobius"/>
    </source>
</evidence>
<evidence type="ECO:0000259" key="7">
    <source>
        <dbReference type="PROSITE" id="PS50850"/>
    </source>
</evidence>
<dbReference type="AlphaFoldDB" id="A0A316YLI4"/>
<proteinExistence type="predicted"/>
<evidence type="ECO:0000256" key="4">
    <source>
        <dbReference type="ARBA" id="ARBA00023136"/>
    </source>
</evidence>
<dbReference type="PROSITE" id="PS50850">
    <property type="entry name" value="MFS"/>
    <property type="match status" value="1"/>
</dbReference>
<feature type="transmembrane region" description="Helical" evidence="6">
    <location>
        <begin position="441"/>
        <end position="462"/>
    </location>
</feature>
<dbReference type="Gene3D" id="1.20.1250.20">
    <property type="entry name" value="MFS general substrate transporter like domains"/>
    <property type="match status" value="1"/>
</dbReference>
<feature type="transmembrane region" description="Helical" evidence="6">
    <location>
        <begin position="372"/>
        <end position="395"/>
    </location>
</feature>
<comment type="subcellular location">
    <subcellularLocation>
        <location evidence="1">Membrane</location>
        <topology evidence="1">Multi-pass membrane protein</topology>
    </subcellularLocation>
</comment>
<organism evidence="8 9">
    <name type="scientific">Acaromyces ingoldii</name>
    <dbReference type="NCBI Taxonomy" id="215250"/>
    <lineage>
        <taxon>Eukaryota</taxon>
        <taxon>Fungi</taxon>
        <taxon>Dikarya</taxon>
        <taxon>Basidiomycota</taxon>
        <taxon>Ustilaginomycotina</taxon>
        <taxon>Exobasidiomycetes</taxon>
        <taxon>Exobasidiales</taxon>
        <taxon>Cryptobasidiaceae</taxon>
        <taxon>Acaromyces</taxon>
    </lineage>
</organism>
<dbReference type="InterPro" id="IPR011701">
    <property type="entry name" value="MFS"/>
</dbReference>
<evidence type="ECO:0000256" key="5">
    <source>
        <dbReference type="SAM" id="MobiDB-lite"/>
    </source>
</evidence>
<dbReference type="STRING" id="215250.A0A316YLI4"/>
<dbReference type="GO" id="GO:0022857">
    <property type="term" value="F:transmembrane transporter activity"/>
    <property type="evidence" value="ECO:0007669"/>
    <property type="project" value="InterPro"/>
</dbReference>
<dbReference type="GeneID" id="37046367"/>
<sequence length="478" mass="52445">MVPPGLPSDPDLVTWSSPQSPTNPRNWSPFHKWYACVLVSLATFLANAGTNMLAPSLGLISQTWSEVYNPVKRGLLIGCYVFAFTFAPILFGPMSEILGRKPVILLGALFFLIFNLCSAFVPNPYVMMVFRFFAGLGASAPMAIGGSILTDIFPPEERGAAMTVFALAPQLGPVLGPVMAGWTVQEIRNWRYIYYISSIAIAAVGLPCLFMKESYTPRILAKRAKKLRRETGNSRLKTIFERRRETVGQIFSRGAIRPMVLFSVEPIIMMLTAYISLIYGIIHLLTATFPAVFGTIYSERPGWASMHFICIGIDTISGGIVGGLLVEHFYKVLSMRNGGIAKPEYRIYAFLFIVWIPPVGLSLFGWCTFYGVHWIFADLGIVLFAFGISAAVVAMQTYLVDCYALLAGSALTSAIVCRSIVGTGATIGAEDLLLHAGLGWSNFALSLACILIGVPVAYILYYRGAALRERSRHATHKR</sequence>
<feature type="transmembrane region" description="Helical" evidence="6">
    <location>
        <begin position="33"/>
        <end position="54"/>
    </location>
</feature>
<dbReference type="SUPFAM" id="SSF103473">
    <property type="entry name" value="MFS general substrate transporter"/>
    <property type="match status" value="1"/>
</dbReference>
<dbReference type="InterPro" id="IPR036259">
    <property type="entry name" value="MFS_trans_sf"/>
</dbReference>
<feature type="transmembrane region" description="Helical" evidence="6">
    <location>
        <begin position="128"/>
        <end position="149"/>
    </location>
</feature>
<keyword evidence="2 6" id="KW-0812">Transmembrane</keyword>
<dbReference type="InterPro" id="IPR020846">
    <property type="entry name" value="MFS_dom"/>
</dbReference>
<keyword evidence="9" id="KW-1185">Reference proteome</keyword>
<feature type="transmembrane region" description="Helical" evidence="6">
    <location>
        <begin position="259"/>
        <end position="282"/>
    </location>
</feature>
<feature type="compositionally biased region" description="Polar residues" evidence="5">
    <location>
        <begin position="14"/>
        <end position="23"/>
    </location>
</feature>
<accession>A0A316YLI4</accession>
<gene>
    <name evidence="8" type="ORF">FA10DRAFT_294781</name>
</gene>
<feature type="region of interest" description="Disordered" evidence="5">
    <location>
        <begin position="1"/>
        <end position="23"/>
    </location>
</feature>
<protein>
    <submittedName>
        <fullName evidence="8">MFS multidrug transporter</fullName>
    </submittedName>
</protein>
<keyword evidence="3 6" id="KW-1133">Transmembrane helix</keyword>
<evidence type="ECO:0000256" key="1">
    <source>
        <dbReference type="ARBA" id="ARBA00004141"/>
    </source>
</evidence>
<evidence type="ECO:0000256" key="3">
    <source>
        <dbReference type="ARBA" id="ARBA00022989"/>
    </source>
</evidence>
<feature type="transmembrane region" description="Helical" evidence="6">
    <location>
        <begin position="402"/>
        <end position="421"/>
    </location>
</feature>
<feature type="transmembrane region" description="Helical" evidence="6">
    <location>
        <begin position="103"/>
        <end position="122"/>
    </location>
</feature>
<evidence type="ECO:0000313" key="8">
    <source>
        <dbReference type="EMBL" id="PWN88923.1"/>
    </source>
</evidence>
<feature type="transmembrane region" description="Helical" evidence="6">
    <location>
        <begin position="161"/>
        <end position="180"/>
    </location>
</feature>
<dbReference type="PANTHER" id="PTHR23502">
    <property type="entry name" value="MAJOR FACILITATOR SUPERFAMILY"/>
    <property type="match status" value="1"/>
</dbReference>
<evidence type="ECO:0000256" key="2">
    <source>
        <dbReference type="ARBA" id="ARBA00022692"/>
    </source>
</evidence>
<reference evidence="8 9" key="1">
    <citation type="journal article" date="2018" name="Mol. Biol. Evol.">
        <title>Broad Genomic Sampling Reveals a Smut Pathogenic Ancestry of the Fungal Clade Ustilaginomycotina.</title>
        <authorList>
            <person name="Kijpornyongpan T."/>
            <person name="Mondo S.J."/>
            <person name="Barry K."/>
            <person name="Sandor L."/>
            <person name="Lee J."/>
            <person name="Lipzen A."/>
            <person name="Pangilinan J."/>
            <person name="LaButti K."/>
            <person name="Hainaut M."/>
            <person name="Henrissat B."/>
            <person name="Grigoriev I.V."/>
            <person name="Spatafora J.W."/>
            <person name="Aime M.C."/>
        </authorList>
    </citation>
    <scope>NUCLEOTIDE SEQUENCE [LARGE SCALE GENOMIC DNA]</scope>
    <source>
        <strain evidence="8 9">MCA 4198</strain>
    </source>
</reference>
<dbReference type="InParanoid" id="A0A316YLI4"/>
<dbReference type="Proteomes" id="UP000245768">
    <property type="component" value="Unassembled WGS sequence"/>
</dbReference>
<feature type="domain" description="Major facilitator superfamily (MFS) profile" evidence="7">
    <location>
        <begin position="35"/>
        <end position="465"/>
    </location>
</feature>
<dbReference type="PANTHER" id="PTHR23502:SF60">
    <property type="entry name" value="MAJOR FACILITATOR SUPERFAMILY (MFS) PROFILE DOMAIN-CONTAINING PROTEIN-RELATED"/>
    <property type="match status" value="1"/>
</dbReference>
<evidence type="ECO:0000313" key="9">
    <source>
        <dbReference type="Proteomes" id="UP000245768"/>
    </source>
</evidence>
<dbReference type="RefSeq" id="XP_025376121.1">
    <property type="nucleotide sequence ID" value="XM_025524451.1"/>
</dbReference>
<feature type="transmembrane region" description="Helical" evidence="6">
    <location>
        <begin position="347"/>
        <end position="366"/>
    </location>
</feature>
<keyword evidence="4 6" id="KW-0472">Membrane</keyword>
<dbReference type="GO" id="GO:0005886">
    <property type="term" value="C:plasma membrane"/>
    <property type="evidence" value="ECO:0007669"/>
    <property type="project" value="TreeGrafter"/>
</dbReference>
<name>A0A316YLI4_9BASI</name>
<feature type="transmembrane region" description="Helical" evidence="6">
    <location>
        <begin position="74"/>
        <end position="91"/>
    </location>
</feature>
<dbReference type="Pfam" id="PF07690">
    <property type="entry name" value="MFS_1"/>
    <property type="match status" value="1"/>
</dbReference>
<dbReference type="EMBL" id="KZ819637">
    <property type="protein sequence ID" value="PWN88923.1"/>
    <property type="molecule type" value="Genomic_DNA"/>
</dbReference>